<keyword evidence="3" id="KW-1185">Reference proteome</keyword>
<reference evidence="2 3" key="1">
    <citation type="journal article" date="2015" name="Proc. Natl. Acad. Sci. U.S.A.">
        <title>The resurrection genome of Boea hygrometrica: A blueprint for survival of dehydration.</title>
        <authorList>
            <person name="Xiao L."/>
            <person name="Yang G."/>
            <person name="Zhang L."/>
            <person name="Yang X."/>
            <person name="Zhao S."/>
            <person name="Ji Z."/>
            <person name="Zhou Q."/>
            <person name="Hu M."/>
            <person name="Wang Y."/>
            <person name="Chen M."/>
            <person name="Xu Y."/>
            <person name="Jin H."/>
            <person name="Xiao X."/>
            <person name="Hu G."/>
            <person name="Bao F."/>
            <person name="Hu Y."/>
            <person name="Wan P."/>
            <person name="Li L."/>
            <person name="Deng X."/>
            <person name="Kuang T."/>
            <person name="Xiang C."/>
            <person name="Zhu J.K."/>
            <person name="Oliver M.J."/>
            <person name="He Y."/>
        </authorList>
    </citation>
    <scope>NUCLEOTIDE SEQUENCE [LARGE SCALE GENOMIC DNA]</scope>
    <source>
        <strain evidence="3">cv. XS01</strain>
    </source>
</reference>
<gene>
    <name evidence="2" type="ORF">F511_30681</name>
</gene>
<evidence type="ECO:0000313" key="2">
    <source>
        <dbReference type="EMBL" id="KZV28668.1"/>
    </source>
</evidence>
<protein>
    <submittedName>
        <fullName evidence="2">Uncharacterized protein</fullName>
    </submittedName>
</protein>
<keyword evidence="1" id="KW-0175">Coiled coil</keyword>
<dbReference type="EMBL" id="KV010036">
    <property type="protein sequence ID" value="KZV28668.1"/>
    <property type="molecule type" value="Genomic_DNA"/>
</dbReference>
<accession>A0A2Z7B3X2</accession>
<feature type="coiled-coil region" evidence="1">
    <location>
        <begin position="629"/>
        <end position="656"/>
    </location>
</feature>
<name>A0A2Z7B3X2_9LAMI</name>
<evidence type="ECO:0000256" key="1">
    <source>
        <dbReference type="SAM" id="Coils"/>
    </source>
</evidence>
<evidence type="ECO:0000313" key="3">
    <source>
        <dbReference type="Proteomes" id="UP000250235"/>
    </source>
</evidence>
<dbReference type="AlphaFoldDB" id="A0A2Z7B3X2"/>
<organism evidence="2 3">
    <name type="scientific">Dorcoceras hygrometricum</name>
    <dbReference type="NCBI Taxonomy" id="472368"/>
    <lineage>
        <taxon>Eukaryota</taxon>
        <taxon>Viridiplantae</taxon>
        <taxon>Streptophyta</taxon>
        <taxon>Embryophyta</taxon>
        <taxon>Tracheophyta</taxon>
        <taxon>Spermatophyta</taxon>
        <taxon>Magnoliopsida</taxon>
        <taxon>eudicotyledons</taxon>
        <taxon>Gunneridae</taxon>
        <taxon>Pentapetalae</taxon>
        <taxon>asterids</taxon>
        <taxon>lamiids</taxon>
        <taxon>Lamiales</taxon>
        <taxon>Gesneriaceae</taxon>
        <taxon>Didymocarpoideae</taxon>
        <taxon>Trichosporeae</taxon>
        <taxon>Loxocarpinae</taxon>
        <taxon>Dorcoceras</taxon>
    </lineage>
</organism>
<dbReference type="Proteomes" id="UP000250235">
    <property type="component" value="Unassembled WGS sequence"/>
</dbReference>
<sequence length="688" mass="77841">MDFEVESQDLPVVRDTDVSTVGEQEITVFGEQLMRTNDESSEDIEAEAVEKSADEAMSIEDIFMSIPAEVRLPSTGVEITKIIFGKEIKIPGVNEKTCFLATLPQIPADDKGNELLIEKDLVKGNPVEEQVVLVKAEIALLVELREKVINEVEQFFHSFSRKKWAALQMEDFSAKVEKVLTWAGTDSTIIALQRKRYILLVYREMFFRKVLENRRKHFVPSEGSNAVDLKILNNLSSFHRLVLEEMKTETLAHGLVWKQPCCSGIFEGETRDRGAVITRSNMNTRSSCWIRTMIRVNGTWVIEPCADKWVKIPRQIISCEVHRQRQYDDTLPSSMIRVNGTWVIEPCADKWVKIPRQIISCEVHRQRQYDDTLPSVSEFFKMIKKRWADVCLEVVAFCSSRTLLPVGSVNFCRGLPVGEPVFRVAPRQSPVFAFRVSQFCSVFIDFSLFSWLPNADITDFLSSIALERTVLRGVQSSIVSAVVPSVQLSLDQHKSSPTSADSSSSLHFDATDLDATVSSLPSVSIDFSAALSDFQATLSEQFNESQSGISSRLHKIKQGLRDSLREQAEVFKNLFQGARQEGRTIDDVQTLRFNEFRKNILAQNASIFTGLADVRKEVQEVNAKVDIIASSLNDVRKNVEETKEALSHQLLEFQSQKSFKVFFKEIPEEFVRCSKGEVLQEVAVNAKL</sequence>
<proteinExistence type="predicted"/>